<gene>
    <name evidence="1" type="ORF">HNQ80_001981</name>
</gene>
<proteinExistence type="predicted"/>
<name>A0A841KV50_9FIRM</name>
<dbReference type="RefSeq" id="WP_184310448.1">
    <property type="nucleotide sequence ID" value="NZ_JACHEN010000011.1"/>
</dbReference>
<dbReference type="AlphaFoldDB" id="A0A841KV50"/>
<protein>
    <submittedName>
        <fullName evidence="1">Uncharacterized protein</fullName>
    </submittedName>
</protein>
<accession>A0A841KV50</accession>
<dbReference type="Proteomes" id="UP000579281">
    <property type="component" value="Unassembled WGS sequence"/>
</dbReference>
<evidence type="ECO:0000313" key="1">
    <source>
        <dbReference type="EMBL" id="MBB6215890.1"/>
    </source>
</evidence>
<organism evidence="1 2">
    <name type="scientific">Anaerosolibacter carboniphilus</name>
    <dbReference type="NCBI Taxonomy" id="1417629"/>
    <lineage>
        <taxon>Bacteria</taxon>
        <taxon>Bacillati</taxon>
        <taxon>Bacillota</taxon>
        <taxon>Clostridia</taxon>
        <taxon>Peptostreptococcales</taxon>
        <taxon>Thermotaleaceae</taxon>
        <taxon>Anaerosolibacter</taxon>
    </lineage>
</organism>
<sequence>MIHHEGISYLDSDDIYYYYCHADKNEIEKYRNKWYKIICVIEFKNISDHMNTYFVPQPKLEEFLKSNPEKLLDIIPTSIDEVSEILSKYDISI</sequence>
<comment type="caution">
    <text evidence="1">The sequence shown here is derived from an EMBL/GenBank/DDBJ whole genome shotgun (WGS) entry which is preliminary data.</text>
</comment>
<reference evidence="1 2" key="1">
    <citation type="submission" date="2020-08" db="EMBL/GenBank/DDBJ databases">
        <title>Genomic Encyclopedia of Type Strains, Phase IV (KMG-IV): sequencing the most valuable type-strain genomes for metagenomic binning, comparative biology and taxonomic classification.</title>
        <authorList>
            <person name="Goeker M."/>
        </authorList>
    </citation>
    <scope>NUCLEOTIDE SEQUENCE [LARGE SCALE GENOMIC DNA]</scope>
    <source>
        <strain evidence="1 2">DSM 103526</strain>
    </source>
</reference>
<dbReference type="EMBL" id="JACHEN010000011">
    <property type="protein sequence ID" value="MBB6215890.1"/>
    <property type="molecule type" value="Genomic_DNA"/>
</dbReference>
<evidence type="ECO:0000313" key="2">
    <source>
        <dbReference type="Proteomes" id="UP000579281"/>
    </source>
</evidence>
<keyword evidence="2" id="KW-1185">Reference proteome</keyword>